<sequence length="134" mass="14507">MQHSLGTHSLGRRGASANEGSALRFAVATANAFIDADNLLSMVLEIQFAVVLEQHPAHPFEFGADLCCWRRHRLKRLGRVGDEAKHVKRHSALCRTSSRALNECGRQIDAQGGDLPGRAAVLAQVAAKPSQSLK</sequence>
<reference evidence="1 2" key="1">
    <citation type="submission" date="2017-09" db="EMBL/GenBank/DDBJ databases">
        <authorList>
            <person name="Varghese N."/>
            <person name="Submissions S."/>
        </authorList>
    </citation>
    <scope>NUCLEOTIDE SEQUENCE [LARGE SCALE GENOMIC DNA]</scope>
    <source>
        <strain evidence="1 2">OK806</strain>
    </source>
</reference>
<dbReference type="AlphaFoldDB" id="A0A7Z7I249"/>
<organism evidence="1 2">
    <name type="scientific">Caballeronia arationis</name>
    <dbReference type="NCBI Taxonomy" id="1777142"/>
    <lineage>
        <taxon>Bacteria</taxon>
        <taxon>Pseudomonadati</taxon>
        <taxon>Pseudomonadota</taxon>
        <taxon>Betaproteobacteria</taxon>
        <taxon>Burkholderiales</taxon>
        <taxon>Burkholderiaceae</taxon>
        <taxon>Caballeronia</taxon>
    </lineage>
</organism>
<evidence type="ECO:0000313" key="1">
    <source>
        <dbReference type="EMBL" id="SOE47892.1"/>
    </source>
</evidence>
<protein>
    <submittedName>
        <fullName evidence="1">Uncharacterized protein</fullName>
    </submittedName>
</protein>
<name>A0A7Z7I249_9BURK</name>
<accession>A0A7Z7I249</accession>
<dbReference type="Proteomes" id="UP000219522">
    <property type="component" value="Unassembled WGS sequence"/>
</dbReference>
<comment type="caution">
    <text evidence="1">The sequence shown here is derived from an EMBL/GenBank/DDBJ whole genome shotgun (WGS) entry which is preliminary data.</text>
</comment>
<gene>
    <name evidence="1" type="ORF">SAMN05446927_0250</name>
</gene>
<keyword evidence="2" id="KW-1185">Reference proteome</keyword>
<dbReference type="EMBL" id="OCSU01000001">
    <property type="protein sequence ID" value="SOE47892.1"/>
    <property type="molecule type" value="Genomic_DNA"/>
</dbReference>
<evidence type="ECO:0000313" key="2">
    <source>
        <dbReference type="Proteomes" id="UP000219522"/>
    </source>
</evidence>
<proteinExistence type="predicted"/>